<dbReference type="InterPro" id="IPR001024">
    <property type="entry name" value="PLAT/LH2_dom"/>
</dbReference>
<protein>
    <recommendedName>
        <fullName evidence="3">PLAT domain-containing protein</fullName>
    </recommendedName>
</protein>
<feature type="signal peptide" evidence="2">
    <location>
        <begin position="1"/>
        <end position="22"/>
    </location>
</feature>
<reference evidence="4" key="1">
    <citation type="journal article" date="2018" name="DNA Res.">
        <title>Multiple hybrid de novo genome assembly of finger millet, an orphan allotetraploid crop.</title>
        <authorList>
            <person name="Hatakeyama M."/>
            <person name="Aluri S."/>
            <person name="Balachadran M.T."/>
            <person name="Sivarajan S.R."/>
            <person name="Patrignani A."/>
            <person name="Gruter S."/>
            <person name="Poveda L."/>
            <person name="Shimizu-Inatsugi R."/>
            <person name="Baeten J."/>
            <person name="Francoijs K.J."/>
            <person name="Nataraja K.N."/>
            <person name="Reddy Y.A.N."/>
            <person name="Phadnis S."/>
            <person name="Ravikumar R.L."/>
            <person name="Schlapbach R."/>
            <person name="Sreeman S.M."/>
            <person name="Shimizu K.K."/>
        </authorList>
    </citation>
    <scope>NUCLEOTIDE SEQUENCE</scope>
</reference>
<name>A0AAV5CZ79_ELECO</name>
<dbReference type="Gene3D" id="2.60.60.20">
    <property type="entry name" value="PLAT/LH2 domain"/>
    <property type="match status" value="1"/>
</dbReference>
<dbReference type="PANTHER" id="PTHR31718">
    <property type="entry name" value="PLAT DOMAIN-CONTAINING PROTEIN"/>
    <property type="match status" value="1"/>
</dbReference>
<dbReference type="Proteomes" id="UP001054889">
    <property type="component" value="Unassembled WGS sequence"/>
</dbReference>
<dbReference type="EMBL" id="BQKI01000009">
    <property type="protein sequence ID" value="GJN03100.1"/>
    <property type="molecule type" value="Genomic_DNA"/>
</dbReference>
<evidence type="ECO:0000313" key="5">
    <source>
        <dbReference type="Proteomes" id="UP001054889"/>
    </source>
</evidence>
<gene>
    <name evidence="4" type="primary">ga20509</name>
    <name evidence="4" type="ORF">PR202_ga20509</name>
</gene>
<comment type="caution">
    <text evidence="1">Lacks conserved residue(s) required for the propagation of feature annotation.</text>
</comment>
<organism evidence="4 5">
    <name type="scientific">Eleusine coracana subsp. coracana</name>
    <dbReference type="NCBI Taxonomy" id="191504"/>
    <lineage>
        <taxon>Eukaryota</taxon>
        <taxon>Viridiplantae</taxon>
        <taxon>Streptophyta</taxon>
        <taxon>Embryophyta</taxon>
        <taxon>Tracheophyta</taxon>
        <taxon>Spermatophyta</taxon>
        <taxon>Magnoliopsida</taxon>
        <taxon>Liliopsida</taxon>
        <taxon>Poales</taxon>
        <taxon>Poaceae</taxon>
        <taxon>PACMAD clade</taxon>
        <taxon>Chloridoideae</taxon>
        <taxon>Cynodonteae</taxon>
        <taxon>Eleusininae</taxon>
        <taxon>Eleusine</taxon>
    </lineage>
</organism>
<dbReference type="PANTHER" id="PTHR31718:SF64">
    <property type="entry name" value="OS10G0361900 PROTEIN"/>
    <property type="match status" value="1"/>
</dbReference>
<dbReference type="PROSITE" id="PS50095">
    <property type="entry name" value="PLAT"/>
    <property type="match status" value="1"/>
</dbReference>
<evidence type="ECO:0000313" key="4">
    <source>
        <dbReference type="EMBL" id="GJN03100.1"/>
    </source>
</evidence>
<evidence type="ECO:0000256" key="1">
    <source>
        <dbReference type="PROSITE-ProRule" id="PRU00152"/>
    </source>
</evidence>
<dbReference type="AlphaFoldDB" id="A0AAV5CZ79"/>
<dbReference type="InterPro" id="IPR036392">
    <property type="entry name" value="PLAT/LH2_dom_sf"/>
</dbReference>
<reference evidence="4" key="2">
    <citation type="submission" date="2021-12" db="EMBL/GenBank/DDBJ databases">
        <title>Resequencing data analysis of finger millet.</title>
        <authorList>
            <person name="Hatakeyama M."/>
            <person name="Aluri S."/>
            <person name="Balachadran M.T."/>
            <person name="Sivarajan S.R."/>
            <person name="Poveda L."/>
            <person name="Shimizu-Inatsugi R."/>
            <person name="Schlapbach R."/>
            <person name="Sreeman S.M."/>
            <person name="Shimizu K.K."/>
        </authorList>
    </citation>
    <scope>NUCLEOTIDE SEQUENCE</scope>
</reference>
<keyword evidence="5" id="KW-1185">Reference proteome</keyword>
<feature type="domain" description="PLAT" evidence="3">
    <location>
        <begin position="26"/>
        <end position="153"/>
    </location>
</feature>
<proteinExistence type="predicted"/>
<sequence>MKPPIIALTCLLALAYADTTSSAVTCTFDILVKTGDRPGAGTDSRVTLQVSNAGGQTLLIPDLTSWGDMPPGHYYFDRGNLDRFSGSGTCFFPDAPCMMLLYTDGQGFAPGWYVSYVQVTQLEQGRVRSRHTWTVDQWLAVDEPPYALSALRDDCVVPFSAAALHHRPLSSSAGVEAD</sequence>
<feature type="chain" id="PRO_5043338290" description="PLAT domain-containing protein" evidence="2">
    <location>
        <begin position="23"/>
        <end position="178"/>
    </location>
</feature>
<dbReference type="SUPFAM" id="SSF49723">
    <property type="entry name" value="Lipase/lipooxygenase domain (PLAT/LH2 domain)"/>
    <property type="match status" value="1"/>
</dbReference>
<comment type="caution">
    <text evidence="4">The sequence shown here is derived from an EMBL/GenBank/DDBJ whole genome shotgun (WGS) entry which is preliminary data.</text>
</comment>
<dbReference type="Pfam" id="PF01477">
    <property type="entry name" value="PLAT"/>
    <property type="match status" value="1"/>
</dbReference>
<keyword evidence="2" id="KW-0732">Signal</keyword>
<evidence type="ECO:0000259" key="3">
    <source>
        <dbReference type="PROSITE" id="PS50095"/>
    </source>
</evidence>
<evidence type="ECO:0000256" key="2">
    <source>
        <dbReference type="SAM" id="SignalP"/>
    </source>
</evidence>
<accession>A0AAV5CZ79</accession>